<feature type="compositionally biased region" description="Polar residues" evidence="1">
    <location>
        <begin position="257"/>
        <end position="274"/>
    </location>
</feature>
<dbReference type="OrthoDB" id="6158291at2"/>
<name>A0A1E3VF34_9HYPH</name>
<evidence type="ECO:0000313" key="4">
    <source>
        <dbReference type="EMBL" id="ODR92203.1"/>
    </source>
</evidence>
<dbReference type="SUPFAM" id="SSF50346">
    <property type="entry name" value="PRC-barrel domain"/>
    <property type="match status" value="1"/>
</dbReference>
<feature type="signal peptide" evidence="2">
    <location>
        <begin position="1"/>
        <end position="20"/>
    </location>
</feature>
<organism evidence="4 5">
    <name type="scientific">Sinorhizobium alkalisoli</name>
    <dbReference type="NCBI Taxonomy" id="1752398"/>
    <lineage>
        <taxon>Bacteria</taxon>
        <taxon>Pseudomonadati</taxon>
        <taxon>Pseudomonadota</taxon>
        <taxon>Alphaproteobacteria</taxon>
        <taxon>Hyphomicrobiales</taxon>
        <taxon>Rhizobiaceae</taxon>
        <taxon>Sinorhizobium/Ensifer group</taxon>
        <taxon>Sinorhizobium</taxon>
    </lineage>
</organism>
<dbReference type="Proteomes" id="UP000094342">
    <property type="component" value="Unassembled WGS sequence"/>
</dbReference>
<dbReference type="Gene3D" id="2.30.30.240">
    <property type="entry name" value="PRC-barrel domain"/>
    <property type="match status" value="1"/>
</dbReference>
<dbReference type="PANTHER" id="PTHR36505:SF1">
    <property type="entry name" value="BLR1072 PROTEIN"/>
    <property type="match status" value="1"/>
</dbReference>
<gene>
    <name evidence="4" type="ORF">A8M32_06025</name>
</gene>
<reference evidence="5" key="1">
    <citation type="submission" date="2016-05" db="EMBL/GenBank/DDBJ databases">
        <authorList>
            <person name="Li Y."/>
        </authorList>
    </citation>
    <scope>NUCLEOTIDE SEQUENCE [LARGE SCALE GENOMIC DNA]</scope>
    <source>
        <strain evidence="5">YIC4027</strain>
    </source>
</reference>
<comment type="caution">
    <text evidence="4">The sequence shown here is derived from an EMBL/GenBank/DDBJ whole genome shotgun (WGS) entry which is preliminary data.</text>
</comment>
<dbReference type="AlphaFoldDB" id="A0A1E3VF34"/>
<feature type="domain" description="PRC-barrel" evidence="3">
    <location>
        <begin position="72"/>
        <end position="128"/>
    </location>
</feature>
<dbReference type="STRING" id="1752398.A8M32_06025"/>
<feature type="region of interest" description="Disordered" evidence="1">
    <location>
        <begin position="257"/>
        <end position="287"/>
    </location>
</feature>
<dbReference type="InterPro" id="IPR027275">
    <property type="entry name" value="PRC-brl_dom"/>
</dbReference>
<evidence type="ECO:0000256" key="1">
    <source>
        <dbReference type="SAM" id="MobiDB-lite"/>
    </source>
</evidence>
<evidence type="ECO:0000256" key="2">
    <source>
        <dbReference type="SAM" id="SignalP"/>
    </source>
</evidence>
<dbReference type="InterPro" id="IPR011033">
    <property type="entry name" value="PRC_barrel-like_sf"/>
</dbReference>
<dbReference type="Pfam" id="PF05239">
    <property type="entry name" value="PRC"/>
    <property type="match status" value="2"/>
</dbReference>
<evidence type="ECO:0000259" key="3">
    <source>
        <dbReference type="Pfam" id="PF05239"/>
    </source>
</evidence>
<feature type="domain" description="PRC-barrel" evidence="3">
    <location>
        <begin position="170"/>
        <end position="223"/>
    </location>
</feature>
<feature type="chain" id="PRO_5009138315" description="PRC-barrel domain-containing protein" evidence="2">
    <location>
        <begin position="21"/>
        <end position="287"/>
    </location>
</feature>
<keyword evidence="2" id="KW-0732">Signal</keyword>
<evidence type="ECO:0000313" key="5">
    <source>
        <dbReference type="Proteomes" id="UP000094342"/>
    </source>
</evidence>
<accession>A0A1E3VF34</accession>
<sequence>MKSLLCSASLFALIVAPAYAQEQKQPDQATQQEQTQPQTQVEPKGVIVLSEWRYDPLYASGWSVDQAFDEATVVGENGDEIGDIENIIFDRDGNAVALIAEVGGFWDIGDTHVSIPWDQVQISEDAARFTVPVTEENADDFAAAGDRSVLREGETGQVSTVDDDLATGPDLFKATDIIGDTAFLNNAERYGYLNDIIVNDGKLAAVVADTRAYGRGYYAYPYTGPTAWRDPARYTLPYGAEDVAVLQVFDYSQMQRKGATDASTQDAGKTSSTEPMPEAETDTQTAQ</sequence>
<proteinExistence type="predicted"/>
<protein>
    <recommendedName>
        <fullName evidence="3">PRC-barrel domain-containing protein</fullName>
    </recommendedName>
</protein>
<dbReference type="PANTHER" id="PTHR36505">
    <property type="entry name" value="BLR1072 PROTEIN"/>
    <property type="match status" value="1"/>
</dbReference>
<dbReference type="EMBL" id="LYBW01000047">
    <property type="protein sequence ID" value="ODR92203.1"/>
    <property type="molecule type" value="Genomic_DNA"/>
</dbReference>
<keyword evidence="5" id="KW-1185">Reference proteome</keyword>